<dbReference type="Gene3D" id="3.30.1130.10">
    <property type="match status" value="1"/>
</dbReference>
<dbReference type="SUPFAM" id="SSF55620">
    <property type="entry name" value="Tetrahydrobiopterin biosynthesis enzymes-like"/>
    <property type="match status" value="1"/>
</dbReference>
<dbReference type="HAMAP" id="MF_00223">
    <property type="entry name" value="FolE"/>
    <property type="match status" value="1"/>
</dbReference>
<dbReference type="InterPro" id="IPR043133">
    <property type="entry name" value="GTP-CH-I_C/QueF"/>
</dbReference>
<accession>A0A381MXU7</accession>
<feature type="domain" description="GTP cyclohydrolase I" evidence="5">
    <location>
        <begin position="9"/>
        <end position="185"/>
    </location>
</feature>
<comment type="pathway">
    <text evidence="2">Cofactor biosynthesis; 7,8-dihydroneopterin triphosphate biosynthesis; 7,8-dihydroneopterin triphosphate from GTP: step 1/1.</text>
</comment>
<dbReference type="AlphaFoldDB" id="A0A381MXU7"/>
<dbReference type="InterPro" id="IPR018234">
    <property type="entry name" value="GTP_CycHdrlase_I_CS"/>
</dbReference>
<reference evidence="6" key="1">
    <citation type="submission" date="2018-05" db="EMBL/GenBank/DDBJ databases">
        <authorList>
            <person name="Lanie J.A."/>
            <person name="Ng W.-L."/>
            <person name="Kazmierczak K.M."/>
            <person name="Andrzejewski T.M."/>
            <person name="Davidsen T.M."/>
            <person name="Wayne K.J."/>
            <person name="Tettelin H."/>
            <person name="Glass J.I."/>
            <person name="Rusch D."/>
            <person name="Podicherti R."/>
            <person name="Tsui H.-C.T."/>
            <person name="Winkler M.E."/>
        </authorList>
    </citation>
    <scope>NUCLEOTIDE SEQUENCE</scope>
</reference>
<dbReference type="GO" id="GO:0046654">
    <property type="term" value="P:tetrahydrofolate biosynthetic process"/>
    <property type="evidence" value="ECO:0007669"/>
    <property type="project" value="InterPro"/>
</dbReference>
<dbReference type="NCBIfam" id="NF006825">
    <property type="entry name" value="PRK09347.1-2"/>
    <property type="match status" value="1"/>
</dbReference>
<sequence>MTKKFDQLEKNTKNLIETIGEDPNREGLLKTPKRVAKSWEYFSEGYRADVNNIINEAVFHEDCSEMVVVRDIEFFSMCEHHMIPFFGRAHVGYLPNGKVIGLSKIPRIVDMFSRRLQLQERLTSQVANTLEEVLKPIGVAVVMEGRHLCMQMRGVEKQNSYASTSAMLGQFRKSAETRAEFLSIIGK</sequence>
<gene>
    <name evidence="6" type="ORF">METZ01_LOCUS16</name>
</gene>
<evidence type="ECO:0000256" key="2">
    <source>
        <dbReference type="ARBA" id="ARBA00005080"/>
    </source>
</evidence>
<evidence type="ECO:0000256" key="3">
    <source>
        <dbReference type="ARBA" id="ARBA00012715"/>
    </source>
</evidence>
<evidence type="ECO:0000313" key="6">
    <source>
        <dbReference type="EMBL" id="SUZ47162.1"/>
    </source>
</evidence>
<dbReference type="PROSITE" id="PS00860">
    <property type="entry name" value="GTP_CYCLOHYDROL_1_2"/>
    <property type="match status" value="1"/>
</dbReference>
<dbReference type="InterPro" id="IPR020602">
    <property type="entry name" value="GTP_CycHdrlase_I_dom"/>
</dbReference>
<dbReference type="GO" id="GO:0005737">
    <property type="term" value="C:cytoplasm"/>
    <property type="evidence" value="ECO:0007669"/>
    <property type="project" value="TreeGrafter"/>
</dbReference>
<dbReference type="CDD" id="cd00642">
    <property type="entry name" value="GTP_cyclohydro1"/>
    <property type="match status" value="1"/>
</dbReference>
<evidence type="ECO:0000259" key="5">
    <source>
        <dbReference type="Pfam" id="PF01227"/>
    </source>
</evidence>
<dbReference type="UniPathway" id="UPA00848">
    <property type="reaction ID" value="UER00151"/>
</dbReference>
<dbReference type="Gene3D" id="1.10.286.10">
    <property type="match status" value="1"/>
</dbReference>
<dbReference type="Pfam" id="PF01227">
    <property type="entry name" value="GTP_cyclohydroI"/>
    <property type="match status" value="1"/>
</dbReference>
<keyword evidence="4" id="KW-0378">Hydrolase</keyword>
<dbReference type="InterPro" id="IPR001474">
    <property type="entry name" value="GTP_CycHdrlase_I"/>
</dbReference>
<name>A0A381MXU7_9ZZZZ</name>
<evidence type="ECO:0000256" key="1">
    <source>
        <dbReference type="ARBA" id="ARBA00001052"/>
    </source>
</evidence>
<dbReference type="PANTHER" id="PTHR11109">
    <property type="entry name" value="GTP CYCLOHYDROLASE I"/>
    <property type="match status" value="1"/>
</dbReference>
<dbReference type="GO" id="GO:0008270">
    <property type="term" value="F:zinc ion binding"/>
    <property type="evidence" value="ECO:0007669"/>
    <property type="project" value="TreeGrafter"/>
</dbReference>
<dbReference type="GO" id="GO:0005525">
    <property type="term" value="F:GTP binding"/>
    <property type="evidence" value="ECO:0007669"/>
    <property type="project" value="TreeGrafter"/>
</dbReference>
<dbReference type="FunFam" id="3.30.1130.10:FF:000001">
    <property type="entry name" value="GTP cyclohydrolase 1"/>
    <property type="match status" value="1"/>
</dbReference>
<dbReference type="PROSITE" id="PS00859">
    <property type="entry name" value="GTP_CYCLOHYDROL_1_1"/>
    <property type="match status" value="1"/>
</dbReference>
<dbReference type="GO" id="GO:0003934">
    <property type="term" value="F:GTP cyclohydrolase I activity"/>
    <property type="evidence" value="ECO:0007669"/>
    <property type="project" value="UniProtKB-EC"/>
</dbReference>
<proteinExistence type="inferred from homology"/>
<dbReference type="NCBIfam" id="NF006826">
    <property type="entry name" value="PRK09347.1-3"/>
    <property type="match status" value="1"/>
</dbReference>
<dbReference type="InterPro" id="IPR043134">
    <property type="entry name" value="GTP-CH-I_N"/>
</dbReference>
<protein>
    <recommendedName>
        <fullName evidence="3">GTP cyclohydrolase I</fullName>
        <ecNumber evidence="3">3.5.4.16</ecNumber>
    </recommendedName>
</protein>
<organism evidence="6">
    <name type="scientific">marine metagenome</name>
    <dbReference type="NCBI Taxonomy" id="408172"/>
    <lineage>
        <taxon>unclassified sequences</taxon>
        <taxon>metagenomes</taxon>
        <taxon>ecological metagenomes</taxon>
    </lineage>
</organism>
<comment type="catalytic activity">
    <reaction evidence="1">
        <text>GTP + H2O = 7,8-dihydroneopterin 3'-triphosphate + formate + H(+)</text>
        <dbReference type="Rhea" id="RHEA:17473"/>
        <dbReference type="ChEBI" id="CHEBI:15377"/>
        <dbReference type="ChEBI" id="CHEBI:15378"/>
        <dbReference type="ChEBI" id="CHEBI:15740"/>
        <dbReference type="ChEBI" id="CHEBI:37565"/>
        <dbReference type="ChEBI" id="CHEBI:58462"/>
        <dbReference type="EC" id="3.5.4.16"/>
    </reaction>
</comment>
<dbReference type="NCBIfam" id="TIGR00063">
    <property type="entry name" value="folE"/>
    <property type="match status" value="1"/>
</dbReference>
<dbReference type="PANTHER" id="PTHR11109:SF7">
    <property type="entry name" value="GTP CYCLOHYDROLASE 1"/>
    <property type="match status" value="1"/>
</dbReference>
<dbReference type="EMBL" id="UINC01000001">
    <property type="protein sequence ID" value="SUZ47162.1"/>
    <property type="molecule type" value="Genomic_DNA"/>
</dbReference>
<dbReference type="EC" id="3.5.4.16" evidence="3"/>
<evidence type="ECO:0000256" key="4">
    <source>
        <dbReference type="ARBA" id="ARBA00022801"/>
    </source>
</evidence>
<dbReference type="GO" id="GO:0006729">
    <property type="term" value="P:tetrahydrobiopterin biosynthetic process"/>
    <property type="evidence" value="ECO:0007669"/>
    <property type="project" value="TreeGrafter"/>
</dbReference>